<dbReference type="SMART" id="SM00698">
    <property type="entry name" value="MORN"/>
    <property type="match status" value="7"/>
</dbReference>
<dbReference type="InterPro" id="IPR003409">
    <property type="entry name" value="MORN"/>
</dbReference>
<dbReference type="InterPro" id="IPR000048">
    <property type="entry name" value="IQ_motif_EF-hand-BS"/>
</dbReference>
<dbReference type="Pfam" id="PF02493">
    <property type="entry name" value="MORN"/>
    <property type="match status" value="7"/>
</dbReference>
<evidence type="ECO:0000313" key="3">
    <source>
        <dbReference type="Proteomes" id="UP000187209"/>
    </source>
</evidence>
<evidence type="ECO:0000256" key="1">
    <source>
        <dbReference type="ARBA" id="ARBA00022737"/>
    </source>
</evidence>
<protein>
    <submittedName>
        <fullName evidence="2">Uncharacterized protein</fullName>
    </submittedName>
</protein>
<dbReference type="Proteomes" id="UP000187209">
    <property type="component" value="Unassembled WGS sequence"/>
</dbReference>
<keyword evidence="1" id="KW-0677">Repeat</keyword>
<dbReference type="SUPFAM" id="SSF82185">
    <property type="entry name" value="Histone H3 K4-specific methyltransferase SET7/9 N-terminal domain"/>
    <property type="match status" value="2"/>
</dbReference>
<dbReference type="EMBL" id="MPUH01000462">
    <property type="protein sequence ID" value="OMJ79609.1"/>
    <property type="molecule type" value="Genomic_DNA"/>
</dbReference>
<accession>A0A1R2BS05</accession>
<keyword evidence="3" id="KW-1185">Reference proteome</keyword>
<evidence type="ECO:0000313" key="2">
    <source>
        <dbReference type="EMBL" id="OMJ79609.1"/>
    </source>
</evidence>
<gene>
    <name evidence="2" type="ORF">SteCoe_20339</name>
</gene>
<dbReference type="Gene3D" id="2.20.110.10">
    <property type="entry name" value="Histone H3 K4-specific methyltransferase SET7/9 N-terminal domain"/>
    <property type="match status" value="3"/>
</dbReference>
<dbReference type="PROSITE" id="PS50096">
    <property type="entry name" value="IQ"/>
    <property type="match status" value="1"/>
</dbReference>
<comment type="caution">
    <text evidence="2">The sequence shown here is derived from an EMBL/GenBank/DDBJ whole genome shotgun (WGS) entry which is preliminary data.</text>
</comment>
<sequence length="328" mass="37959">MITPDKNLPQLYSIFKRYKIMGINCSCIGDNFLTDKEPELIRYAFKRVSSTESTLNSVIKIQSLWRGYQSRKKVSIFVLPALQSPKGKIRESQIPAYKFPVLSWRGKPKAYVIRLGNFDFYKGEWINNFRHGQGMTMSLNGEKYIGYYKNDKRHGHGRCIYSSGDVYEGGWEEDKRSGTGSFHCMNGFKYSGTWVNNLYDGKGQEFWSDGTLFIGNYVQGKKTGYGEFFWSDRSCYKGEFLNDFIHGQGCYMWDDGRKYTGQWQFNSMHGKGNYEWPDGTKFVGKFAYDCKEGEGMVIFPARNEPKVQEVKDSLKIEEKIAHNNSFIS</sequence>
<dbReference type="Pfam" id="PF00612">
    <property type="entry name" value="IQ"/>
    <property type="match status" value="1"/>
</dbReference>
<proteinExistence type="predicted"/>
<dbReference type="PANTHER" id="PTHR23084">
    <property type="entry name" value="PHOSPHATIDYLINOSITOL-4-PHOSPHATE 5-KINASE RELATED"/>
    <property type="match status" value="1"/>
</dbReference>
<name>A0A1R2BS05_9CILI</name>
<dbReference type="AlphaFoldDB" id="A0A1R2BS05"/>
<reference evidence="2 3" key="1">
    <citation type="submission" date="2016-11" db="EMBL/GenBank/DDBJ databases">
        <title>The macronuclear genome of Stentor coeruleus: a giant cell with tiny introns.</title>
        <authorList>
            <person name="Slabodnick M."/>
            <person name="Ruby J.G."/>
            <person name="Reiff S.B."/>
            <person name="Swart E.C."/>
            <person name="Gosai S."/>
            <person name="Prabakaran S."/>
            <person name="Witkowska E."/>
            <person name="Larue G.E."/>
            <person name="Fisher S."/>
            <person name="Freeman R.M."/>
            <person name="Gunawardena J."/>
            <person name="Chu W."/>
            <person name="Stover N.A."/>
            <person name="Gregory B.D."/>
            <person name="Nowacki M."/>
            <person name="Derisi J."/>
            <person name="Roy S.W."/>
            <person name="Marshall W.F."/>
            <person name="Sood P."/>
        </authorList>
    </citation>
    <scope>NUCLEOTIDE SEQUENCE [LARGE SCALE GENOMIC DNA]</scope>
    <source>
        <strain evidence="2">WM001</strain>
    </source>
</reference>
<organism evidence="2 3">
    <name type="scientific">Stentor coeruleus</name>
    <dbReference type="NCBI Taxonomy" id="5963"/>
    <lineage>
        <taxon>Eukaryota</taxon>
        <taxon>Sar</taxon>
        <taxon>Alveolata</taxon>
        <taxon>Ciliophora</taxon>
        <taxon>Postciliodesmatophora</taxon>
        <taxon>Heterotrichea</taxon>
        <taxon>Heterotrichida</taxon>
        <taxon>Stentoridae</taxon>
        <taxon>Stentor</taxon>
    </lineage>
</organism>
<dbReference type="PANTHER" id="PTHR23084:SF263">
    <property type="entry name" value="MORN REPEAT-CONTAINING PROTEIN 1"/>
    <property type="match status" value="1"/>
</dbReference>
<dbReference type="OrthoDB" id="284854at2759"/>